<keyword evidence="7" id="KW-1185">Reference proteome</keyword>
<accession>A0A934M9L4</accession>
<gene>
    <name evidence="6" type="ORF">ILP92_07970</name>
</gene>
<dbReference type="Proteomes" id="UP000642488">
    <property type="component" value="Unassembled WGS sequence"/>
</dbReference>
<feature type="transmembrane region" description="Helical" evidence="5">
    <location>
        <begin position="69"/>
        <end position="96"/>
    </location>
</feature>
<dbReference type="RefSeq" id="WP_198915854.1">
    <property type="nucleotide sequence ID" value="NZ_JAEKPD010000007.1"/>
</dbReference>
<dbReference type="AlphaFoldDB" id="A0A934M9L4"/>
<evidence type="ECO:0000256" key="4">
    <source>
        <dbReference type="ARBA" id="ARBA00023136"/>
    </source>
</evidence>
<evidence type="ECO:0000256" key="2">
    <source>
        <dbReference type="ARBA" id="ARBA00022692"/>
    </source>
</evidence>
<evidence type="ECO:0000313" key="7">
    <source>
        <dbReference type="Proteomes" id="UP000642488"/>
    </source>
</evidence>
<reference evidence="6" key="1">
    <citation type="submission" date="2020-12" db="EMBL/GenBank/DDBJ databases">
        <title>Bacterial taxonomy.</title>
        <authorList>
            <person name="Pan X."/>
        </authorList>
    </citation>
    <scope>NUCLEOTIDE SEQUENCE</scope>
    <source>
        <strain evidence="6">KCTC 52957</strain>
    </source>
</reference>
<feature type="transmembrane region" description="Helical" evidence="5">
    <location>
        <begin position="126"/>
        <end position="147"/>
    </location>
</feature>
<organism evidence="6 7">
    <name type="scientific">Palleronia pontilimi</name>
    <dbReference type="NCBI Taxonomy" id="1964209"/>
    <lineage>
        <taxon>Bacteria</taxon>
        <taxon>Pseudomonadati</taxon>
        <taxon>Pseudomonadota</taxon>
        <taxon>Alphaproteobacteria</taxon>
        <taxon>Rhodobacterales</taxon>
        <taxon>Roseobacteraceae</taxon>
        <taxon>Palleronia</taxon>
    </lineage>
</organism>
<keyword evidence="4 5" id="KW-0472">Membrane</keyword>
<dbReference type="EMBL" id="JAEKPD010000007">
    <property type="protein sequence ID" value="MBJ3762677.1"/>
    <property type="molecule type" value="Genomic_DNA"/>
</dbReference>
<keyword evidence="3 5" id="KW-1133">Transmembrane helix</keyword>
<feature type="transmembrane region" description="Helical" evidence="5">
    <location>
        <begin position="192"/>
        <end position="218"/>
    </location>
</feature>
<protein>
    <submittedName>
        <fullName evidence="6">EI24 domain-containing protein</fullName>
    </submittedName>
</protein>
<evidence type="ECO:0000256" key="1">
    <source>
        <dbReference type="ARBA" id="ARBA00004141"/>
    </source>
</evidence>
<sequence length="242" mass="26092">MRVVADAARAIGQMGDPAFRRVLLLGVGLTLALLAGFIAAFFWGVAWLIPDTLSLPWIGPITWVDDVVSWSSVPLLLFLSSFLMIPTASAFTGLFLDDVTDAVEARHYPALAPAPRLSLSEGATDALKFLGVLLGANLAAFVLYLVFPPFAPLIFFALNGYLLGREYFQLIAARRLGPKGARQMRRRHAGKIWAAGCLMAVPLVVPLLGLVVPVLGAATFTHLFHRLPGPDPSAGTSRYRAR</sequence>
<evidence type="ECO:0000313" key="6">
    <source>
        <dbReference type="EMBL" id="MBJ3762677.1"/>
    </source>
</evidence>
<comment type="caution">
    <text evidence="6">The sequence shown here is derived from an EMBL/GenBank/DDBJ whole genome shotgun (WGS) entry which is preliminary data.</text>
</comment>
<evidence type="ECO:0000256" key="5">
    <source>
        <dbReference type="SAM" id="Phobius"/>
    </source>
</evidence>
<dbReference type="Pfam" id="PF07264">
    <property type="entry name" value="EI24"/>
    <property type="match status" value="1"/>
</dbReference>
<feature type="transmembrane region" description="Helical" evidence="5">
    <location>
        <begin position="153"/>
        <end position="172"/>
    </location>
</feature>
<comment type="subcellular location">
    <subcellularLocation>
        <location evidence="1">Membrane</location>
        <topology evidence="1">Multi-pass membrane protein</topology>
    </subcellularLocation>
</comment>
<proteinExistence type="predicted"/>
<dbReference type="InterPro" id="IPR059112">
    <property type="entry name" value="CysZ/EI24"/>
</dbReference>
<evidence type="ECO:0000256" key="3">
    <source>
        <dbReference type="ARBA" id="ARBA00022989"/>
    </source>
</evidence>
<feature type="transmembrane region" description="Helical" evidence="5">
    <location>
        <begin position="22"/>
        <end position="49"/>
    </location>
</feature>
<keyword evidence="2 5" id="KW-0812">Transmembrane</keyword>
<name>A0A934M9L4_9RHOB</name>